<feature type="transmembrane region" description="Helical" evidence="19">
    <location>
        <begin position="206"/>
        <end position="230"/>
    </location>
</feature>
<evidence type="ECO:0000256" key="17">
    <source>
        <dbReference type="ARBA" id="ARBA00023264"/>
    </source>
</evidence>
<evidence type="ECO:0000256" key="12">
    <source>
        <dbReference type="ARBA" id="ARBA00022695"/>
    </source>
</evidence>
<evidence type="ECO:0000256" key="8">
    <source>
        <dbReference type="ARBA" id="ARBA00022475"/>
    </source>
</evidence>
<keyword evidence="9" id="KW-0444">Lipid biosynthesis</keyword>
<comment type="caution">
    <text evidence="20">The sequence shown here is derived from an EMBL/GenBank/DDBJ whole genome shotgun (WGS) entry which is preliminary data.</text>
</comment>
<dbReference type="PANTHER" id="PTHR46382:SF1">
    <property type="entry name" value="PHOSPHATIDATE CYTIDYLYLTRANSFERASE"/>
    <property type="match status" value="1"/>
</dbReference>
<keyword evidence="16" id="KW-0594">Phospholipid biosynthesis</keyword>
<evidence type="ECO:0000256" key="16">
    <source>
        <dbReference type="ARBA" id="ARBA00023209"/>
    </source>
</evidence>
<name>A0ABU7LMQ5_9PROT</name>
<evidence type="ECO:0000256" key="5">
    <source>
        <dbReference type="ARBA" id="ARBA00010185"/>
    </source>
</evidence>
<keyword evidence="10 18" id="KW-0808">Transferase</keyword>
<feature type="transmembrane region" description="Helical" evidence="19">
    <location>
        <begin position="251"/>
        <end position="268"/>
    </location>
</feature>
<evidence type="ECO:0000256" key="11">
    <source>
        <dbReference type="ARBA" id="ARBA00022692"/>
    </source>
</evidence>
<dbReference type="EMBL" id="JAZDRP010000001">
    <property type="protein sequence ID" value="MEE2524896.1"/>
    <property type="molecule type" value="Genomic_DNA"/>
</dbReference>
<evidence type="ECO:0000256" key="3">
    <source>
        <dbReference type="ARBA" id="ARBA00005119"/>
    </source>
</evidence>
<evidence type="ECO:0000313" key="20">
    <source>
        <dbReference type="EMBL" id="MEE2524896.1"/>
    </source>
</evidence>
<keyword evidence="21" id="KW-1185">Reference proteome</keyword>
<comment type="similarity">
    <text evidence="5 18">Belongs to the CDS family.</text>
</comment>
<evidence type="ECO:0000256" key="2">
    <source>
        <dbReference type="ARBA" id="ARBA00004651"/>
    </source>
</evidence>
<dbReference type="RefSeq" id="WP_330197562.1">
    <property type="nucleotide sequence ID" value="NZ_JAZDRP010000001.1"/>
</dbReference>
<feature type="transmembrane region" description="Helical" evidence="19">
    <location>
        <begin position="141"/>
        <end position="159"/>
    </location>
</feature>
<comment type="pathway">
    <text evidence="4">Lipid metabolism.</text>
</comment>
<organism evidence="20 21">
    <name type="scientific">Hyphobacterium lacteum</name>
    <dbReference type="NCBI Taxonomy" id="3116575"/>
    <lineage>
        <taxon>Bacteria</taxon>
        <taxon>Pseudomonadati</taxon>
        <taxon>Pseudomonadota</taxon>
        <taxon>Alphaproteobacteria</taxon>
        <taxon>Maricaulales</taxon>
        <taxon>Maricaulaceae</taxon>
        <taxon>Hyphobacterium</taxon>
    </lineage>
</organism>
<reference evidence="20 21" key="1">
    <citation type="submission" date="2024-01" db="EMBL/GenBank/DDBJ databases">
        <title>Hyphobacterium bacterium isolated from marine sediment.</title>
        <authorList>
            <person name="Zhao S."/>
        </authorList>
    </citation>
    <scope>NUCLEOTIDE SEQUENCE [LARGE SCALE GENOMIC DNA]</scope>
    <source>
        <strain evidence="21">HN65</strain>
    </source>
</reference>
<keyword evidence="17" id="KW-1208">Phospholipid metabolism</keyword>
<protein>
    <recommendedName>
        <fullName evidence="7 18">Phosphatidate cytidylyltransferase</fullName>
        <ecNumber evidence="6 18">2.7.7.41</ecNumber>
    </recommendedName>
</protein>
<keyword evidence="11 18" id="KW-0812">Transmembrane</keyword>
<keyword evidence="14" id="KW-0443">Lipid metabolism</keyword>
<dbReference type="GO" id="GO:0004605">
    <property type="term" value="F:phosphatidate cytidylyltransferase activity"/>
    <property type="evidence" value="ECO:0007669"/>
    <property type="project" value="UniProtKB-EC"/>
</dbReference>
<evidence type="ECO:0000256" key="13">
    <source>
        <dbReference type="ARBA" id="ARBA00022989"/>
    </source>
</evidence>
<feature type="transmembrane region" description="Helical" evidence="19">
    <location>
        <begin position="117"/>
        <end position="135"/>
    </location>
</feature>
<evidence type="ECO:0000256" key="4">
    <source>
        <dbReference type="ARBA" id="ARBA00005189"/>
    </source>
</evidence>
<evidence type="ECO:0000256" key="14">
    <source>
        <dbReference type="ARBA" id="ARBA00023098"/>
    </source>
</evidence>
<dbReference type="EC" id="2.7.7.41" evidence="6 18"/>
<proteinExistence type="inferred from homology"/>
<keyword evidence="15 19" id="KW-0472">Membrane</keyword>
<sequence length="272" mass="28510">MPPETEPARQRDPALVTRIVSALILIPVSLFLLWSGGLAFTAYCAAFAAAMAWEWMRMADREAPTRSYAIASAAAAGAVLFAADGEFFWMIAWPMAGAIGVSFTGDMPTSRRWRGGFGILYVALSVSALASLRALNGLDAAAFILLVVWAADSAAYFAGTWIRGPKLWPKASPNKTWSGLIAGLAGGCAAAWGFAAWQSFDITGTMIAGLVLAVAAMAGDMAMSLFKRLFGVKDTGEIIPGHGGVLDRVDALMAACLTGLVLASLNVLESPL</sequence>
<keyword evidence="12 18" id="KW-0548">Nucleotidyltransferase</keyword>
<keyword evidence="8" id="KW-1003">Cell membrane</keyword>
<dbReference type="Pfam" id="PF01148">
    <property type="entry name" value="CTP_transf_1"/>
    <property type="match status" value="1"/>
</dbReference>
<evidence type="ECO:0000256" key="6">
    <source>
        <dbReference type="ARBA" id="ARBA00012487"/>
    </source>
</evidence>
<gene>
    <name evidence="20" type="ORF">V0U79_00840</name>
</gene>
<comment type="catalytic activity">
    <reaction evidence="1 18">
        <text>a 1,2-diacyl-sn-glycero-3-phosphate + CTP + H(+) = a CDP-1,2-diacyl-sn-glycerol + diphosphate</text>
        <dbReference type="Rhea" id="RHEA:16229"/>
        <dbReference type="ChEBI" id="CHEBI:15378"/>
        <dbReference type="ChEBI" id="CHEBI:33019"/>
        <dbReference type="ChEBI" id="CHEBI:37563"/>
        <dbReference type="ChEBI" id="CHEBI:58332"/>
        <dbReference type="ChEBI" id="CHEBI:58608"/>
        <dbReference type="EC" id="2.7.7.41"/>
    </reaction>
</comment>
<comment type="subcellular location">
    <subcellularLocation>
        <location evidence="2">Cell membrane</location>
        <topology evidence="2">Multi-pass membrane protein</topology>
    </subcellularLocation>
</comment>
<evidence type="ECO:0000256" key="19">
    <source>
        <dbReference type="SAM" id="Phobius"/>
    </source>
</evidence>
<dbReference type="PANTHER" id="PTHR46382">
    <property type="entry name" value="PHOSPHATIDATE CYTIDYLYLTRANSFERASE"/>
    <property type="match status" value="1"/>
</dbReference>
<evidence type="ECO:0000256" key="7">
    <source>
        <dbReference type="ARBA" id="ARBA00019373"/>
    </source>
</evidence>
<dbReference type="PROSITE" id="PS01315">
    <property type="entry name" value="CDS"/>
    <property type="match status" value="1"/>
</dbReference>
<keyword evidence="13 19" id="KW-1133">Transmembrane helix</keyword>
<dbReference type="Proteomes" id="UP001354971">
    <property type="component" value="Unassembled WGS sequence"/>
</dbReference>
<evidence type="ECO:0000313" key="21">
    <source>
        <dbReference type="Proteomes" id="UP001354971"/>
    </source>
</evidence>
<accession>A0ABU7LMQ5</accession>
<evidence type="ECO:0000256" key="9">
    <source>
        <dbReference type="ARBA" id="ARBA00022516"/>
    </source>
</evidence>
<comment type="pathway">
    <text evidence="3 18">Phospholipid metabolism; CDP-diacylglycerol biosynthesis; CDP-diacylglycerol from sn-glycerol 3-phosphate: step 3/3.</text>
</comment>
<evidence type="ECO:0000256" key="10">
    <source>
        <dbReference type="ARBA" id="ARBA00022679"/>
    </source>
</evidence>
<feature type="transmembrane region" description="Helical" evidence="19">
    <location>
        <begin position="20"/>
        <end position="53"/>
    </location>
</feature>
<evidence type="ECO:0000256" key="15">
    <source>
        <dbReference type="ARBA" id="ARBA00023136"/>
    </source>
</evidence>
<evidence type="ECO:0000256" key="18">
    <source>
        <dbReference type="RuleBase" id="RU003938"/>
    </source>
</evidence>
<feature type="transmembrane region" description="Helical" evidence="19">
    <location>
        <begin position="180"/>
        <end position="200"/>
    </location>
</feature>
<evidence type="ECO:0000256" key="1">
    <source>
        <dbReference type="ARBA" id="ARBA00001698"/>
    </source>
</evidence>
<dbReference type="InterPro" id="IPR000374">
    <property type="entry name" value="PC_trans"/>
</dbReference>